<sequence>MHTMKEMVVIKIFCLFTWFLFCACDFYSIPSSISMPNEVTGGFHFQNCNSTPVPFFVNNASIEPDPVQMNLTYVNLTLDATITKEIGKTGKVDASLSIRLKTEHGETELCYILGERCYVSDVCYYLKKALDKKDCTIPEDPFQTIAVHSEGTIYCEGKRKRNGTASGMRRSDHVLKRKIVNDKKSLHSKLVRWIKEVIFEI</sequence>
<organism evidence="4 5">
    <name type="scientific">Mya arenaria</name>
    <name type="common">Soft-shell clam</name>
    <dbReference type="NCBI Taxonomy" id="6604"/>
    <lineage>
        <taxon>Eukaryota</taxon>
        <taxon>Metazoa</taxon>
        <taxon>Spiralia</taxon>
        <taxon>Lophotrochozoa</taxon>
        <taxon>Mollusca</taxon>
        <taxon>Bivalvia</taxon>
        <taxon>Autobranchia</taxon>
        <taxon>Heteroconchia</taxon>
        <taxon>Euheterodonta</taxon>
        <taxon>Imparidentia</taxon>
        <taxon>Neoheterodontei</taxon>
        <taxon>Myida</taxon>
        <taxon>Myoidea</taxon>
        <taxon>Myidae</taxon>
        <taxon>Mya</taxon>
    </lineage>
</organism>
<protein>
    <submittedName>
        <fullName evidence="4">Uncharacterized protein</fullName>
    </submittedName>
</protein>
<dbReference type="InterPro" id="IPR036846">
    <property type="entry name" value="GM2-AP_sf"/>
</dbReference>
<evidence type="ECO:0000313" key="4">
    <source>
        <dbReference type="EMBL" id="WAR00004.1"/>
    </source>
</evidence>
<dbReference type="EMBL" id="CP111014">
    <property type="protein sequence ID" value="WAR00004.1"/>
    <property type="molecule type" value="Genomic_DNA"/>
</dbReference>
<evidence type="ECO:0000313" key="5">
    <source>
        <dbReference type="Proteomes" id="UP001164746"/>
    </source>
</evidence>
<dbReference type="Proteomes" id="UP001164746">
    <property type="component" value="Chromosome 3"/>
</dbReference>
<evidence type="ECO:0000313" key="3">
    <source>
        <dbReference type="EMBL" id="WAQ99988.1"/>
    </source>
</evidence>
<dbReference type="EMBL" id="CP111014">
    <property type="protein sequence ID" value="WAQ99988.1"/>
    <property type="molecule type" value="Genomic_DNA"/>
</dbReference>
<feature type="chain" id="PRO_5045034243" evidence="2">
    <location>
        <begin position="25"/>
        <end position="201"/>
    </location>
</feature>
<dbReference type="PROSITE" id="PS51257">
    <property type="entry name" value="PROKAR_LIPOPROTEIN"/>
    <property type="match status" value="1"/>
</dbReference>
<keyword evidence="5" id="KW-1185">Reference proteome</keyword>
<dbReference type="Gene3D" id="2.70.220.10">
    <property type="entry name" value="Ganglioside GM2 activator"/>
    <property type="match status" value="1"/>
</dbReference>
<accession>A0ABY7DV66</accession>
<reference evidence="4" key="1">
    <citation type="submission" date="2022-11" db="EMBL/GenBank/DDBJ databases">
        <title>Centuries of genome instability and evolution in soft-shell clam transmissible cancer (bioRxiv).</title>
        <authorList>
            <person name="Hart S.F.M."/>
            <person name="Yonemitsu M.A."/>
            <person name="Giersch R.M."/>
            <person name="Beal B.F."/>
            <person name="Arriagada G."/>
            <person name="Davis B.W."/>
            <person name="Ostrander E.A."/>
            <person name="Goff S.P."/>
            <person name="Metzger M.J."/>
        </authorList>
    </citation>
    <scope>NUCLEOTIDE SEQUENCE</scope>
    <source>
        <strain evidence="4">MELC-2E11</strain>
        <tissue evidence="4">Siphon/mantle</tissue>
    </source>
</reference>
<keyword evidence="1 2" id="KW-0732">Signal</keyword>
<name>A0ABY7DV66_MYAAR</name>
<proteinExistence type="predicted"/>
<feature type="signal peptide" evidence="2">
    <location>
        <begin position="1"/>
        <end position="24"/>
    </location>
</feature>
<evidence type="ECO:0000256" key="2">
    <source>
        <dbReference type="SAM" id="SignalP"/>
    </source>
</evidence>
<dbReference type="SUPFAM" id="SSF63707">
    <property type="entry name" value="Ganglioside M2 (gm2) activator"/>
    <property type="match status" value="1"/>
</dbReference>
<evidence type="ECO:0000256" key="1">
    <source>
        <dbReference type="ARBA" id="ARBA00022729"/>
    </source>
</evidence>
<gene>
    <name evidence="3" type="ORF">MAR_024361</name>
    <name evidence="4" type="ORF">MAR_024376</name>
</gene>